<comment type="caution">
    <text evidence="1">The sequence shown here is derived from an EMBL/GenBank/DDBJ whole genome shotgun (WGS) entry which is preliminary data.</text>
</comment>
<evidence type="ECO:0000313" key="1">
    <source>
        <dbReference type="EMBL" id="KAI5673375.1"/>
    </source>
</evidence>
<evidence type="ECO:0000313" key="2">
    <source>
        <dbReference type="Proteomes" id="UP001060085"/>
    </source>
</evidence>
<gene>
    <name evidence="1" type="ORF">M9H77_13739</name>
</gene>
<name>A0ACC0BL47_CATRO</name>
<proteinExistence type="predicted"/>
<dbReference type="Proteomes" id="UP001060085">
    <property type="component" value="Linkage Group LG03"/>
</dbReference>
<dbReference type="EMBL" id="CM044703">
    <property type="protein sequence ID" value="KAI5673375.1"/>
    <property type="molecule type" value="Genomic_DNA"/>
</dbReference>
<sequence>MSLKQREFYDYVWKLALPNGKKGKTEKKIPIAQNVEVDDDGKSKRTATPKLVWLILASRHAHDAWDKVGVSAEKLVKGCGWLDLLHVLHLGNGEEGLGMLELADCVSSLAIFLLASRMLNKGIVACKEKNRKISYGTGIPKPTLDPGGSGMGLKFYTLGGMDTILGPSLTIRVRVWVWGYLEGLDSFTALGGVVCNEE</sequence>
<protein>
    <submittedName>
        <fullName evidence="1">Uncharacterized protein</fullName>
    </submittedName>
</protein>
<organism evidence="1 2">
    <name type="scientific">Catharanthus roseus</name>
    <name type="common">Madagascar periwinkle</name>
    <name type="synonym">Vinca rosea</name>
    <dbReference type="NCBI Taxonomy" id="4058"/>
    <lineage>
        <taxon>Eukaryota</taxon>
        <taxon>Viridiplantae</taxon>
        <taxon>Streptophyta</taxon>
        <taxon>Embryophyta</taxon>
        <taxon>Tracheophyta</taxon>
        <taxon>Spermatophyta</taxon>
        <taxon>Magnoliopsida</taxon>
        <taxon>eudicotyledons</taxon>
        <taxon>Gunneridae</taxon>
        <taxon>Pentapetalae</taxon>
        <taxon>asterids</taxon>
        <taxon>lamiids</taxon>
        <taxon>Gentianales</taxon>
        <taxon>Apocynaceae</taxon>
        <taxon>Rauvolfioideae</taxon>
        <taxon>Vinceae</taxon>
        <taxon>Catharanthinae</taxon>
        <taxon>Catharanthus</taxon>
    </lineage>
</organism>
<reference evidence="2" key="1">
    <citation type="journal article" date="2023" name="Nat. Plants">
        <title>Single-cell RNA sequencing provides a high-resolution roadmap for understanding the multicellular compartmentation of specialized metabolism.</title>
        <authorList>
            <person name="Sun S."/>
            <person name="Shen X."/>
            <person name="Li Y."/>
            <person name="Li Y."/>
            <person name="Wang S."/>
            <person name="Li R."/>
            <person name="Zhang H."/>
            <person name="Shen G."/>
            <person name="Guo B."/>
            <person name="Wei J."/>
            <person name="Xu J."/>
            <person name="St-Pierre B."/>
            <person name="Chen S."/>
            <person name="Sun C."/>
        </authorList>
    </citation>
    <scope>NUCLEOTIDE SEQUENCE [LARGE SCALE GENOMIC DNA]</scope>
</reference>
<keyword evidence="2" id="KW-1185">Reference proteome</keyword>
<accession>A0ACC0BL47</accession>